<dbReference type="Proteomes" id="UP000356253">
    <property type="component" value="Unassembled WGS sequence"/>
</dbReference>
<protein>
    <submittedName>
        <fullName evidence="1">Uncharacterized protein</fullName>
    </submittedName>
</protein>
<name>A0AC61Y7Y4_9FLAO</name>
<reference evidence="1" key="1">
    <citation type="submission" date="2019-09" db="EMBL/GenBank/DDBJ databases">
        <authorList>
            <person name="Rodrigo-Torres L."/>
            <person name="Arahal R. D."/>
            <person name="Lucena T."/>
        </authorList>
    </citation>
    <scope>NUCLEOTIDE SEQUENCE</scope>
    <source>
        <strain evidence="1">ISS653</strain>
    </source>
</reference>
<evidence type="ECO:0000313" key="2">
    <source>
        <dbReference type="Proteomes" id="UP000356253"/>
    </source>
</evidence>
<proteinExistence type="predicted"/>
<keyword evidence="2" id="KW-1185">Reference proteome</keyword>
<dbReference type="EMBL" id="CABVMM010000005">
    <property type="protein sequence ID" value="VVV00298.1"/>
    <property type="molecule type" value="Genomic_DNA"/>
</dbReference>
<gene>
    <name evidence="1" type="ORF">FVB9532_01567</name>
</gene>
<sequence length="41" mass="5051">MNLFLKKIEPFKINFNFFLNEEIDLEYLNFLKIKTVGRKQN</sequence>
<evidence type="ECO:0000313" key="1">
    <source>
        <dbReference type="EMBL" id="VVV00298.1"/>
    </source>
</evidence>
<accession>A0AC61Y7Y4</accession>
<comment type="caution">
    <text evidence="1">The sequence shown here is derived from an EMBL/GenBank/DDBJ whole genome shotgun (WGS) entry which is preliminary data.</text>
</comment>
<organism evidence="1 2">
    <name type="scientific">Mesonia oceanica</name>
    <dbReference type="NCBI Taxonomy" id="2687242"/>
    <lineage>
        <taxon>Bacteria</taxon>
        <taxon>Pseudomonadati</taxon>
        <taxon>Bacteroidota</taxon>
        <taxon>Flavobacteriia</taxon>
        <taxon>Flavobacteriales</taxon>
        <taxon>Flavobacteriaceae</taxon>
        <taxon>Mesonia</taxon>
    </lineage>
</organism>